<gene>
    <name evidence="2" type="ORF">EC973_008810</name>
</gene>
<dbReference type="InterPro" id="IPR051888">
    <property type="entry name" value="UPF0148_domain"/>
</dbReference>
<evidence type="ECO:0000256" key="1">
    <source>
        <dbReference type="SAM" id="MobiDB-lite"/>
    </source>
</evidence>
<dbReference type="Proteomes" id="UP000605846">
    <property type="component" value="Unassembled WGS sequence"/>
</dbReference>
<dbReference type="PANTHER" id="PTHR16537">
    <property type="entry name" value="SJOEGREN SYNDROME/SCLERODERMA AUTOANTIGEN 1"/>
    <property type="match status" value="1"/>
</dbReference>
<reference evidence="2" key="1">
    <citation type="submission" date="2020-01" db="EMBL/GenBank/DDBJ databases">
        <title>Genome Sequencing of Three Apophysomyces-Like Fungal Strains Confirms a Novel Fungal Genus in the Mucoromycota with divergent Burkholderia-like Endosymbiotic Bacteria.</title>
        <authorList>
            <person name="Stajich J.E."/>
            <person name="Macias A.M."/>
            <person name="Carter-House D."/>
            <person name="Lovett B."/>
            <person name="Kasson L.R."/>
            <person name="Berry K."/>
            <person name="Grigoriev I."/>
            <person name="Chang Y."/>
            <person name="Spatafora J."/>
            <person name="Kasson M.T."/>
        </authorList>
    </citation>
    <scope>NUCLEOTIDE SEQUENCE</scope>
    <source>
        <strain evidence="2">NRRL A-21654</strain>
    </source>
</reference>
<keyword evidence="3" id="KW-1185">Reference proteome</keyword>
<sequence length="312" mass="34671">MLQTPSSAIDTAMSKLSTYLLQGWVMTDERCHVPECFVPMMRSKDGSIRFCVNHDPNPTSSAVGNAQSSVSQQLANGTTASTIVKQAASSDVSPVAAAQDNTEEDELRIRRKRREQSSKASQLIGQKLLQRWVLLNETCPNEDCYAVPLMRNPSTKHMFCVICERNYVSEEQIKQQEEGKEVTEMKETQEKTAIAPPAQHPQRETEQVVHQDSVPESITKVVTSTHESITAVSKNVPADQATSVGITDILDTRSVFETLTRKMNQLTRTAEDCHEPTKLKEIFNAIQACAEAIQACIGVEEAYSRKISTRNI</sequence>
<protein>
    <submittedName>
        <fullName evidence="2">Uncharacterized protein</fullName>
    </submittedName>
</protein>
<evidence type="ECO:0000313" key="2">
    <source>
        <dbReference type="EMBL" id="KAF7731641.1"/>
    </source>
</evidence>
<dbReference type="EMBL" id="JABAYA010000008">
    <property type="protein sequence ID" value="KAF7731641.1"/>
    <property type="molecule type" value="Genomic_DNA"/>
</dbReference>
<organism evidence="2 3">
    <name type="scientific">Apophysomyces ossiformis</name>
    <dbReference type="NCBI Taxonomy" id="679940"/>
    <lineage>
        <taxon>Eukaryota</taxon>
        <taxon>Fungi</taxon>
        <taxon>Fungi incertae sedis</taxon>
        <taxon>Mucoromycota</taxon>
        <taxon>Mucoromycotina</taxon>
        <taxon>Mucoromycetes</taxon>
        <taxon>Mucorales</taxon>
        <taxon>Mucorineae</taxon>
        <taxon>Mucoraceae</taxon>
        <taxon>Apophysomyces</taxon>
    </lineage>
</organism>
<evidence type="ECO:0000313" key="3">
    <source>
        <dbReference type="Proteomes" id="UP000605846"/>
    </source>
</evidence>
<accession>A0A8H7BYN8</accession>
<comment type="caution">
    <text evidence="2">The sequence shown here is derived from an EMBL/GenBank/DDBJ whole genome shotgun (WGS) entry which is preliminary data.</text>
</comment>
<name>A0A8H7BYN8_9FUNG</name>
<dbReference type="Pfam" id="PF06677">
    <property type="entry name" value="Auto_anti-p27"/>
    <property type="match status" value="2"/>
</dbReference>
<proteinExistence type="predicted"/>
<feature type="region of interest" description="Disordered" evidence="1">
    <location>
        <begin position="192"/>
        <end position="213"/>
    </location>
</feature>
<dbReference type="AlphaFoldDB" id="A0A8H7BYN8"/>
<dbReference type="OrthoDB" id="28939at2759"/>
<dbReference type="PANTHER" id="PTHR16537:SF1">
    <property type="entry name" value="PROTEIN ZNRD2"/>
    <property type="match status" value="1"/>
</dbReference>
<dbReference type="InterPro" id="IPR009563">
    <property type="entry name" value="SSSCA1"/>
</dbReference>